<feature type="short sequence motif" description="'KMSKS' region" evidence="13">
    <location>
        <begin position="299"/>
        <end position="303"/>
    </location>
</feature>
<name>A0ABR7NM90_9FIRM</name>
<evidence type="ECO:0000256" key="3">
    <source>
        <dbReference type="ARBA" id="ARBA00011738"/>
    </source>
</evidence>
<dbReference type="PROSITE" id="PS00178">
    <property type="entry name" value="AA_TRNA_LIGASE_I"/>
    <property type="match status" value="1"/>
</dbReference>
<dbReference type="PANTHER" id="PTHR43326:SF1">
    <property type="entry name" value="METHIONINE--TRNA LIGASE, MITOCHONDRIAL"/>
    <property type="match status" value="1"/>
</dbReference>
<comment type="similarity">
    <text evidence="13">Belongs to the class-I aminoacyl-tRNA synthetase family. MetG type 2A subfamily.</text>
</comment>
<evidence type="ECO:0000256" key="1">
    <source>
        <dbReference type="ARBA" id="ARBA00003314"/>
    </source>
</evidence>
<reference evidence="15 16" key="1">
    <citation type="submission" date="2020-08" db="EMBL/GenBank/DDBJ databases">
        <title>Genome public.</title>
        <authorList>
            <person name="Liu C."/>
            <person name="Sun Q."/>
        </authorList>
    </citation>
    <scope>NUCLEOTIDE SEQUENCE [LARGE SCALE GENOMIC DNA]</scope>
    <source>
        <strain evidence="15 16">BX1</strain>
    </source>
</reference>
<comment type="subcellular location">
    <subcellularLocation>
        <location evidence="2 13">Cytoplasm</location>
    </subcellularLocation>
</comment>
<dbReference type="Proteomes" id="UP000658131">
    <property type="component" value="Unassembled WGS sequence"/>
</dbReference>
<keyword evidence="13" id="KW-0862">Zinc</keyword>
<dbReference type="CDD" id="cd07957">
    <property type="entry name" value="Anticodon_Ia_Met"/>
    <property type="match status" value="1"/>
</dbReference>
<feature type="domain" description="TRNA-binding" evidence="14">
    <location>
        <begin position="560"/>
        <end position="661"/>
    </location>
</feature>
<dbReference type="CDD" id="cd02800">
    <property type="entry name" value="tRNA_bind_EcMetRS_like"/>
    <property type="match status" value="1"/>
</dbReference>
<keyword evidence="9 13" id="KW-0694">RNA-binding</keyword>
<dbReference type="Pfam" id="PF09334">
    <property type="entry name" value="tRNA-synt_1g"/>
    <property type="match status" value="2"/>
</dbReference>
<dbReference type="SUPFAM" id="SSF52374">
    <property type="entry name" value="Nucleotidylyl transferase"/>
    <property type="match status" value="1"/>
</dbReference>
<evidence type="ECO:0000313" key="16">
    <source>
        <dbReference type="Proteomes" id="UP000658131"/>
    </source>
</evidence>
<keyword evidence="7 13" id="KW-0547">Nucleotide-binding</keyword>
<dbReference type="InterPro" id="IPR012340">
    <property type="entry name" value="NA-bd_OB-fold"/>
</dbReference>
<dbReference type="InterPro" id="IPR001412">
    <property type="entry name" value="aa-tRNA-synth_I_CS"/>
</dbReference>
<organism evidence="15 16">
    <name type="scientific">Yanshouia hominis</name>
    <dbReference type="NCBI Taxonomy" id="2763673"/>
    <lineage>
        <taxon>Bacteria</taxon>
        <taxon>Bacillati</taxon>
        <taxon>Bacillota</taxon>
        <taxon>Clostridia</taxon>
        <taxon>Eubacteriales</taxon>
        <taxon>Oscillospiraceae</taxon>
        <taxon>Yanshouia</taxon>
    </lineage>
</organism>
<evidence type="ECO:0000313" key="15">
    <source>
        <dbReference type="EMBL" id="MBC8576957.1"/>
    </source>
</evidence>
<evidence type="ECO:0000256" key="7">
    <source>
        <dbReference type="ARBA" id="ARBA00022741"/>
    </source>
</evidence>
<dbReference type="Pfam" id="PF01588">
    <property type="entry name" value="tRNA_bind"/>
    <property type="match status" value="1"/>
</dbReference>
<feature type="binding site" evidence="13">
    <location>
        <position position="148"/>
    </location>
    <ligand>
        <name>Zn(2+)</name>
        <dbReference type="ChEBI" id="CHEBI:29105"/>
    </ligand>
</feature>
<evidence type="ECO:0000256" key="4">
    <source>
        <dbReference type="ARBA" id="ARBA00022490"/>
    </source>
</evidence>
<comment type="caution">
    <text evidence="15">The sequence shown here is derived from an EMBL/GenBank/DDBJ whole genome shotgun (WGS) entry which is preliminary data.</text>
</comment>
<keyword evidence="5 13" id="KW-0820">tRNA-binding</keyword>
<protein>
    <recommendedName>
        <fullName evidence="13">Methionine--tRNA ligase</fullName>
        <ecNumber evidence="13">6.1.1.10</ecNumber>
    </recommendedName>
    <alternativeName>
        <fullName evidence="13">Methionyl-tRNA synthetase</fullName>
        <shortName evidence="13">MetRS</shortName>
    </alternativeName>
</protein>
<evidence type="ECO:0000256" key="11">
    <source>
        <dbReference type="ARBA" id="ARBA00023146"/>
    </source>
</evidence>
<evidence type="ECO:0000256" key="13">
    <source>
        <dbReference type="HAMAP-Rule" id="MF_01228"/>
    </source>
</evidence>
<comment type="catalytic activity">
    <reaction evidence="12 13">
        <text>tRNA(Met) + L-methionine + ATP = L-methionyl-tRNA(Met) + AMP + diphosphate</text>
        <dbReference type="Rhea" id="RHEA:13481"/>
        <dbReference type="Rhea" id="RHEA-COMP:9667"/>
        <dbReference type="Rhea" id="RHEA-COMP:9698"/>
        <dbReference type="ChEBI" id="CHEBI:30616"/>
        <dbReference type="ChEBI" id="CHEBI:33019"/>
        <dbReference type="ChEBI" id="CHEBI:57844"/>
        <dbReference type="ChEBI" id="CHEBI:78442"/>
        <dbReference type="ChEBI" id="CHEBI:78530"/>
        <dbReference type="ChEBI" id="CHEBI:456215"/>
        <dbReference type="EC" id="6.1.1.10"/>
    </reaction>
</comment>
<feature type="binding site" evidence="13">
    <location>
        <position position="131"/>
    </location>
    <ligand>
        <name>Zn(2+)</name>
        <dbReference type="ChEBI" id="CHEBI:29105"/>
    </ligand>
</feature>
<keyword evidence="11 13" id="KW-0030">Aminoacyl-tRNA synthetase</keyword>
<comment type="caution">
    <text evidence="13">Lacks conserved residue(s) required for the propagation of feature annotation.</text>
</comment>
<evidence type="ECO:0000256" key="5">
    <source>
        <dbReference type="ARBA" id="ARBA00022555"/>
    </source>
</evidence>
<dbReference type="InterPro" id="IPR014758">
    <property type="entry name" value="Met-tRNA_synth"/>
</dbReference>
<keyword evidence="6 13" id="KW-0436">Ligase</keyword>
<dbReference type="Gene3D" id="2.170.220.10">
    <property type="match status" value="1"/>
</dbReference>
<evidence type="ECO:0000256" key="6">
    <source>
        <dbReference type="ARBA" id="ARBA00022598"/>
    </source>
</evidence>
<dbReference type="SUPFAM" id="SSF47323">
    <property type="entry name" value="Anticodon-binding domain of a subclass of class I aminoacyl-tRNA synthetases"/>
    <property type="match status" value="1"/>
</dbReference>
<keyword evidence="4 13" id="KW-0963">Cytoplasm</keyword>
<gene>
    <name evidence="13 15" type="primary">metG</name>
    <name evidence="15" type="ORF">H8717_11145</name>
</gene>
<dbReference type="GO" id="GO:0004825">
    <property type="term" value="F:methionine-tRNA ligase activity"/>
    <property type="evidence" value="ECO:0007669"/>
    <property type="project" value="UniProtKB-EC"/>
</dbReference>
<feature type="binding site" evidence="13">
    <location>
        <position position="145"/>
    </location>
    <ligand>
        <name>Zn(2+)</name>
        <dbReference type="ChEBI" id="CHEBI:29105"/>
    </ligand>
</feature>
<keyword evidence="13" id="KW-0479">Metal-binding</keyword>
<dbReference type="InterPro" id="IPR002547">
    <property type="entry name" value="tRNA-bd_dom"/>
</dbReference>
<dbReference type="HAMAP" id="MF_01228">
    <property type="entry name" value="Met_tRNA_synth_type2"/>
    <property type="match status" value="1"/>
</dbReference>
<dbReference type="Gene3D" id="2.40.50.140">
    <property type="entry name" value="Nucleic acid-binding proteins"/>
    <property type="match status" value="1"/>
</dbReference>
<evidence type="ECO:0000256" key="9">
    <source>
        <dbReference type="ARBA" id="ARBA00022884"/>
    </source>
</evidence>
<comment type="cofactor">
    <cofactor evidence="13">
        <name>Zn(2+)</name>
        <dbReference type="ChEBI" id="CHEBI:29105"/>
    </cofactor>
    <text evidence="13">Binds 1 zinc ion per subunit.</text>
</comment>
<evidence type="ECO:0000259" key="14">
    <source>
        <dbReference type="PROSITE" id="PS50886"/>
    </source>
</evidence>
<dbReference type="Gene3D" id="1.10.730.10">
    <property type="entry name" value="Isoleucyl-tRNA Synthetase, Domain 1"/>
    <property type="match status" value="1"/>
</dbReference>
<comment type="function">
    <text evidence="1 13">Is required not only for elongation of protein synthesis but also for the initiation of all mRNA translation through initiator tRNA(fMet) aminoacylation.</text>
</comment>
<evidence type="ECO:0000256" key="2">
    <source>
        <dbReference type="ARBA" id="ARBA00004496"/>
    </source>
</evidence>
<keyword evidence="10 13" id="KW-0648">Protein biosynthesis</keyword>
<comment type="subunit">
    <text evidence="3 13">Homodimer.</text>
</comment>
<dbReference type="InterPro" id="IPR004495">
    <property type="entry name" value="Met-tRNA-synth_bsu_C"/>
</dbReference>
<dbReference type="InterPro" id="IPR015413">
    <property type="entry name" value="Methionyl/Leucyl_tRNA_Synth"/>
</dbReference>
<dbReference type="NCBIfam" id="TIGR00399">
    <property type="entry name" value="metG_C_term"/>
    <property type="match status" value="1"/>
</dbReference>
<dbReference type="RefSeq" id="WP_262400430.1">
    <property type="nucleotide sequence ID" value="NZ_JACRTB010000018.1"/>
</dbReference>
<dbReference type="NCBIfam" id="NF008900">
    <property type="entry name" value="PRK12267.1"/>
    <property type="match status" value="1"/>
</dbReference>
<evidence type="ECO:0000256" key="10">
    <source>
        <dbReference type="ARBA" id="ARBA00022917"/>
    </source>
</evidence>
<dbReference type="InterPro" id="IPR023457">
    <property type="entry name" value="Met-tRNA_synth_2"/>
</dbReference>
<dbReference type="EMBL" id="JACRTB010000018">
    <property type="protein sequence ID" value="MBC8576957.1"/>
    <property type="molecule type" value="Genomic_DNA"/>
</dbReference>
<keyword evidence="16" id="KW-1185">Reference proteome</keyword>
<dbReference type="PRINTS" id="PR01041">
    <property type="entry name" value="TRNASYNTHMET"/>
</dbReference>
<evidence type="ECO:0000256" key="12">
    <source>
        <dbReference type="ARBA" id="ARBA00047364"/>
    </source>
</evidence>
<dbReference type="InterPro" id="IPR041872">
    <property type="entry name" value="Anticodon_Met"/>
</dbReference>
<dbReference type="Pfam" id="PF19303">
    <property type="entry name" value="Anticodon_3"/>
    <property type="match status" value="1"/>
</dbReference>
<dbReference type="NCBIfam" id="TIGR00398">
    <property type="entry name" value="metG"/>
    <property type="match status" value="1"/>
</dbReference>
<dbReference type="PROSITE" id="PS50886">
    <property type="entry name" value="TRBD"/>
    <property type="match status" value="1"/>
</dbReference>
<feature type="binding site" evidence="13">
    <location>
        <position position="128"/>
    </location>
    <ligand>
        <name>Zn(2+)</name>
        <dbReference type="ChEBI" id="CHEBI:29105"/>
    </ligand>
</feature>
<evidence type="ECO:0000256" key="8">
    <source>
        <dbReference type="ARBA" id="ARBA00022840"/>
    </source>
</evidence>
<keyword evidence="8 13" id="KW-0067">ATP-binding</keyword>
<dbReference type="Gene3D" id="3.40.50.620">
    <property type="entry name" value="HUPs"/>
    <property type="match status" value="1"/>
</dbReference>
<dbReference type="EC" id="6.1.1.10" evidence="13"/>
<dbReference type="SUPFAM" id="SSF50249">
    <property type="entry name" value="Nucleic acid-binding proteins"/>
    <property type="match status" value="1"/>
</dbReference>
<dbReference type="CDD" id="cd00814">
    <property type="entry name" value="MetRS_core"/>
    <property type="match status" value="1"/>
</dbReference>
<dbReference type="InterPro" id="IPR009080">
    <property type="entry name" value="tRNAsynth_Ia_anticodon-bd"/>
</dbReference>
<feature type="short sequence motif" description="'HIGH' region" evidence="13">
    <location>
        <begin position="13"/>
        <end position="23"/>
    </location>
</feature>
<dbReference type="PANTHER" id="PTHR43326">
    <property type="entry name" value="METHIONYL-TRNA SYNTHETASE"/>
    <property type="match status" value="1"/>
</dbReference>
<dbReference type="InterPro" id="IPR033911">
    <property type="entry name" value="MetRS_core"/>
</dbReference>
<sequence length="661" mass="75089">MKKKTFYITTPIYYPSDKLHIGHSYCTVATDVMARYKRMRGFDVMFLTGTDEHGLKIEQKAAAAGVTPQEYVDKVVSGIKELWQLMNISNDRFIRTTDDYHIESIQKIFKTLYDKGEIYKGSYKGKYCTPCESFWTETQLVDGKCPDCGREVQDAEEEAYFFRLSKYADRLMHYYYEENPTFIEPESRLNEMVNNFIKPGLEDLCVSRTSFTWGIPVTFDPKHIVYVWVDALSNYITALGYGNEKYHDFEKYWPADVHFVGKEITRFHTIIWPAMLMALDLPLPKKVFGHGWLLLEGGKMSKSKGNVVDPVILCERYGVDAIRYFLLREFPFGSDGVFSNEALINRINSDLANDLGNLVSRTLSMAEQYFGQIIPQDRRFESPDEQLIAMLDEVRENYASLMETFTFQSALAEIFKVIARANKYIDETTPWVLGKNPAESDRLAAVIYNLCETIRICASLLAPFMPNTCVKIFSQLGCLEYEHGYDKAIYYANTSYCIHKKENLFPRIDAKKELALLAAEEEKHRAEAAGKLEKEAKKAGGEAAKVPEEPKPEGIVTIDHFMEVKLVVAKVTACEPVPKADKLLRLELDDGSGKPRQVVSGIHAWYEPEDLVGRKIVVVANLKPAKLRGVVSEGMILAADVGEDAKVLFIDDAVPVGSRIR</sequence>
<accession>A0ABR7NM90</accession>
<proteinExistence type="inferred from homology"/>
<dbReference type="InterPro" id="IPR014729">
    <property type="entry name" value="Rossmann-like_a/b/a_fold"/>
</dbReference>